<keyword evidence="10" id="KW-1185">Reference proteome</keyword>
<evidence type="ECO:0000256" key="7">
    <source>
        <dbReference type="PROSITE-ProRule" id="PRU01016"/>
    </source>
</evidence>
<evidence type="ECO:0000256" key="4">
    <source>
        <dbReference type="ARBA" id="ARBA00022691"/>
    </source>
</evidence>
<keyword evidence="2 7" id="KW-0489">Methyltransferase</keyword>
<evidence type="ECO:0000256" key="6">
    <source>
        <dbReference type="ARBA" id="ARBA00047422"/>
    </source>
</evidence>
<comment type="catalytic activity">
    <reaction evidence="6">
        <text>a 2'-deoxycytidine in DNA + S-adenosyl-L-methionine = a 5-methyl-2'-deoxycytidine in DNA + S-adenosyl-L-homocysteine + H(+)</text>
        <dbReference type="Rhea" id="RHEA:13681"/>
        <dbReference type="Rhea" id="RHEA-COMP:11369"/>
        <dbReference type="Rhea" id="RHEA-COMP:11370"/>
        <dbReference type="ChEBI" id="CHEBI:15378"/>
        <dbReference type="ChEBI" id="CHEBI:57856"/>
        <dbReference type="ChEBI" id="CHEBI:59789"/>
        <dbReference type="ChEBI" id="CHEBI:85452"/>
        <dbReference type="ChEBI" id="CHEBI:85454"/>
        <dbReference type="EC" id="2.1.1.37"/>
    </reaction>
</comment>
<evidence type="ECO:0000313" key="10">
    <source>
        <dbReference type="Proteomes" id="UP000798602"/>
    </source>
</evidence>
<dbReference type="InterPro" id="IPR001525">
    <property type="entry name" value="C5_MeTfrase"/>
</dbReference>
<dbReference type="Pfam" id="PF00145">
    <property type="entry name" value="DNA_methylase"/>
    <property type="match status" value="1"/>
</dbReference>
<dbReference type="InterPro" id="IPR050390">
    <property type="entry name" value="C5-Methyltransferase"/>
</dbReference>
<evidence type="ECO:0000256" key="1">
    <source>
        <dbReference type="ARBA" id="ARBA00011975"/>
    </source>
</evidence>
<name>A0ABW9Z733_9FLAO</name>
<keyword evidence="5" id="KW-0680">Restriction system</keyword>
<dbReference type="EMBL" id="JAABLM010000004">
    <property type="protein sequence ID" value="NBL64372.1"/>
    <property type="molecule type" value="Genomic_DNA"/>
</dbReference>
<evidence type="ECO:0000256" key="8">
    <source>
        <dbReference type="RuleBase" id="RU000416"/>
    </source>
</evidence>
<protein>
    <recommendedName>
        <fullName evidence="1">DNA (cytosine-5-)-methyltransferase</fullName>
        <ecNumber evidence="1">2.1.1.37</ecNumber>
    </recommendedName>
</protein>
<gene>
    <name evidence="9" type="primary">dcm</name>
    <name evidence="9" type="ORF">GV828_04040</name>
</gene>
<feature type="active site" evidence="7">
    <location>
        <position position="77"/>
    </location>
</feature>
<comment type="caution">
    <text evidence="9">The sequence shown here is derived from an EMBL/GenBank/DDBJ whole genome shotgun (WGS) entry which is preliminary data.</text>
</comment>
<organism evidence="9 10">
    <name type="scientific">Flavobacterium ichthyis</name>
    <dbReference type="NCBI Taxonomy" id="2698827"/>
    <lineage>
        <taxon>Bacteria</taxon>
        <taxon>Pseudomonadati</taxon>
        <taxon>Bacteroidota</taxon>
        <taxon>Flavobacteriia</taxon>
        <taxon>Flavobacteriales</taxon>
        <taxon>Flavobacteriaceae</taxon>
        <taxon>Flavobacterium</taxon>
    </lineage>
</organism>
<dbReference type="RefSeq" id="WP_166536201.1">
    <property type="nucleotide sequence ID" value="NZ_JAABLM010000004.1"/>
</dbReference>
<keyword evidence="4 7" id="KW-0949">S-adenosyl-L-methionine</keyword>
<dbReference type="PANTHER" id="PTHR10629:SF52">
    <property type="entry name" value="DNA (CYTOSINE-5)-METHYLTRANSFERASE 1"/>
    <property type="match status" value="1"/>
</dbReference>
<proteinExistence type="inferred from homology"/>
<dbReference type="PROSITE" id="PS51679">
    <property type="entry name" value="SAM_MT_C5"/>
    <property type="match status" value="1"/>
</dbReference>
<evidence type="ECO:0000256" key="2">
    <source>
        <dbReference type="ARBA" id="ARBA00022603"/>
    </source>
</evidence>
<dbReference type="NCBIfam" id="TIGR00675">
    <property type="entry name" value="dcm"/>
    <property type="match status" value="1"/>
</dbReference>
<evidence type="ECO:0000256" key="5">
    <source>
        <dbReference type="ARBA" id="ARBA00022747"/>
    </source>
</evidence>
<dbReference type="Proteomes" id="UP000798602">
    <property type="component" value="Unassembled WGS sequence"/>
</dbReference>
<dbReference type="SUPFAM" id="SSF53335">
    <property type="entry name" value="S-adenosyl-L-methionine-dependent methyltransferases"/>
    <property type="match status" value="1"/>
</dbReference>
<dbReference type="GO" id="GO:0003886">
    <property type="term" value="F:DNA (cytosine-5-)-methyltransferase activity"/>
    <property type="evidence" value="ECO:0007669"/>
    <property type="project" value="UniProtKB-EC"/>
</dbReference>
<sequence length="370" mass="41889">MRFNAIDIFSGAGGMSLGAIMAGIEIDIAVENNQSAANTFKANHPETDVICDDIKKVNSTLLSTKKDYFALFGGPPCQGFSISNTKTRNEDNSNNSLFNEFIRLVDELKPTWFVFENVEGIVSFGKGKVLSELRERFKELGYKINDGVLLASDYGVPQKRNRFFMVGNMLDVDFTFPEKHKKKVNIKQAISDLPSLQNGTLTDELPYKKGGVSEYAKLMRENSKIATQNYVSRNKDYVIERYRYIGVGENWQSIPPELMTNYSNISNCHSGIYRRLHPEQPSVVIANYRKNMLIHPFENRGLSVREAARIQSFPDDFVFKGTLSEQQQQIGNAVPPLLAKAIFDQIIKLTKEKLNEQTKSNSNKLPELQF</sequence>
<evidence type="ECO:0000313" key="9">
    <source>
        <dbReference type="EMBL" id="NBL64372.1"/>
    </source>
</evidence>
<dbReference type="PRINTS" id="PR00105">
    <property type="entry name" value="C5METTRFRASE"/>
</dbReference>
<comment type="similarity">
    <text evidence="7 8">Belongs to the class I-like SAM-binding methyltransferase superfamily. C5-methyltransferase family.</text>
</comment>
<dbReference type="Gene3D" id="3.90.120.10">
    <property type="entry name" value="DNA Methylase, subunit A, domain 2"/>
    <property type="match status" value="1"/>
</dbReference>
<dbReference type="PROSITE" id="PS00095">
    <property type="entry name" value="C5_MTASE_2"/>
    <property type="match status" value="1"/>
</dbReference>
<evidence type="ECO:0000256" key="3">
    <source>
        <dbReference type="ARBA" id="ARBA00022679"/>
    </source>
</evidence>
<reference evidence="10" key="1">
    <citation type="submission" date="2020-01" db="EMBL/GenBank/DDBJ databases">
        <title>Sphingomonas sp. strain CSW-10.</title>
        <authorList>
            <person name="Chen W.-M."/>
        </authorList>
    </citation>
    <scope>NUCLEOTIDE SEQUENCE [LARGE SCALE GENOMIC DNA]</scope>
    <source>
        <strain evidence="10">NST-5</strain>
    </source>
</reference>
<dbReference type="InterPro" id="IPR029063">
    <property type="entry name" value="SAM-dependent_MTases_sf"/>
</dbReference>
<dbReference type="InterPro" id="IPR031303">
    <property type="entry name" value="C5_meth_CS"/>
</dbReference>
<dbReference type="PANTHER" id="PTHR10629">
    <property type="entry name" value="CYTOSINE-SPECIFIC METHYLTRANSFERASE"/>
    <property type="match status" value="1"/>
</dbReference>
<keyword evidence="3 7" id="KW-0808">Transferase</keyword>
<dbReference type="EC" id="2.1.1.37" evidence="1"/>
<accession>A0ABW9Z733</accession>
<dbReference type="GO" id="GO:0032259">
    <property type="term" value="P:methylation"/>
    <property type="evidence" value="ECO:0007669"/>
    <property type="project" value="UniProtKB-KW"/>
</dbReference>
<dbReference type="Gene3D" id="3.40.50.150">
    <property type="entry name" value="Vaccinia Virus protein VP39"/>
    <property type="match status" value="1"/>
</dbReference>